<feature type="transmembrane region" description="Helical" evidence="7">
    <location>
        <begin position="162"/>
        <end position="182"/>
    </location>
</feature>
<feature type="transmembrane region" description="Helical" evidence="7">
    <location>
        <begin position="12"/>
        <end position="32"/>
    </location>
</feature>
<keyword evidence="4 7" id="KW-0812">Transmembrane</keyword>
<proteinExistence type="inferred from homology"/>
<dbReference type="Pfam" id="PF01790">
    <property type="entry name" value="LGT"/>
    <property type="match status" value="1"/>
</dbReference>
<comment type="subcellular location">
    <subcellularLocation>
        <location evidence="7">Cell membrane</location>
        <topology evidence="7">Multi-pass membrane protein</topology>
    </subcellularLocation>
</comment>
<feature type="transmembrane region" description="Helical" evidence="7">
    <location>
        <begin position="220"/>
        <end position="241"/>
    </location>
</feature>
<comment type="pathway">
    <text evidence="7">Protein modification; lipoprotein biosynthesis (diacylglyceryl transfer).</text>
</comment>
<dbReference type="EMBL" id="CP047901">
    <property type="protein sequence ID" value="QHO63377.1"/>
    <property type="molecule type" value="Genomic_DNA"/>
</dbReference>
<dbReference type="NCBIfam" id="TIGR00544">
    <property type="entry name" value="lgt"/>
    <property type="match status" value="1"/>
</dbReference>
<keyword evidence="8" id="KW-0449">Lipoprotein</keyword>
<comment type="catalytic activity">
    <reaction evidence="7">
        <text>L-cysteinyl-[prolipoprotein] + a 1,2-diacyl-sn-glycero-3-phospho-(1'-sn-glycerol) = an S-1,2-diacyl-sn-glyceryl-L-cysteinyl-[prolipoprotein] + sn-glycerol 1-phosphate + H(+)</text>
        <dbReference type="Rhea" id="RHEA:56712"/>
        <dbReference type="Rhea" id="RHEA-COMP:14679"/>
        <dbReference type="Rhea" id="RHEA-COMP:14680"/>
        <dbReference type="ChEBI" id="CHEBI:15378"/>
        <dbReference type="ChEBI" id="CHEBI:29950"/>
        <dbReference type="ChEBI" id="CHEBI:57685"/>
        <dbReference type="ChEBI" id="CHEBI:64716"/>
        <dbReference type="ChEBI" id="CHEBI:140658"/>
        <dbReference type="EC" id="2.5.1.145"/>
    </reaction>
</comment>
<reference evidence="9" key="1">
    <citation type="journal article" date="2020" name="Microorganisms">
        <title>Complete Genome of a Member of a New Bacterial Lineage in the Microgenomates Group Reveals an Unusual Nucleotide Composition Disparity Between Two Strands of DNA and Limited Metabolic Potential.</title>
        <authorList>
            <person name="Kadnikov V.V."/>
            <person name="Mardanov A.V."/>
            <person name="Beletsky A.V."/>
            <person name="Karnachuk O.V."/>
            <person name="Ravin N.V."/>
        </authorList>
    </citation>
    <scope>NUCLEOTIDE SEQUENCE [LARGE SCALE GENOMIC DNA]</scope>
</reference>
<evidence type="ECO:0000256" key="2">
    <source>
        <dbReference type="ARBA" id="ARBA00022475"/>
    </source>
</evidence>
<evidence type="ECO:0000256" key="6">
    <source>
        <dbReference type="ARBA" id="ARBA00023136"/>
    </source>
</evidence>
<dbReference type="PANTHER" id="PTHR30589:SF0">
    <property type="entry name" value="PHOSPHATIDYLGLYCEROL--PROLIPOPROTEIN DIACYLGLYCERYL TRANSFERASE"/>
    <property type="match status" value="1"/>
</dbReference>
<dbReference type="HAMAP" id="MF_01147">
    <property type="entry name" value="Lgt"/>
    <property type="match status" value="1"/>
</dbReference>
<keyword evidence="3 7" id="KW-0808">Transferase</keyword>
<dbReference type="PROSITE" id="PS01311">
    <property type="entry name" value="LGT"/>
    <property type="match status" value="1"/>
</dbReference>
<protein>
    <recommendedName>
        <fullName evidence="7">Phosphatidylglycerol--prolipoprotein diacylglyceryl transferase</fullName>
        <ecNumber evidence="7">2.5.1.145</ecNumber>
    </recommendedName>
</protein>
<keyword evidence="9" id="KW-1185">Reference proteome</keyword>
<keyword evidence="5 7" id="KW-1133">Transmembrane helix</keyword>
<name>A0A857N5H0_9BACT</name>
<feature type="transmembrane region" description="Helical" evidence="7">
    <location>
        <begin position="189"/>
        <end position="208"/>
    </location>
</feature>
<feature type="transmembrane region" description="Helical" evidence="7">
    <location>
        <begin position="82"/>
        <end position="101"/>
    </location>
</feature>
<evidence type="ECO:0000313" key="8">
    <source>
        <dbReference type="EMBL" id="QHO63377.1"/>
    </source>
</evidence>
<keyword evidence="2 7" id="KW-1003">Cell membrane</keyword>
<dbReference type="InterPro" id="IPR001640">
    <property type="entry name" value="Lgt"/>
</dbReference>
<evidence type="ECO:0000256" key="5">
    <source>
        <dbReference type="ARBA" id="ARBA00022989"/>
    </source>
</evidence>
<dbReference type="UniPathway" id="UPA00664"/>
<dbReference type="GO" id="GO:0042158">
    <property type="term" value="P:lipoprotein biosynthetic process"/>
    <property type="evidence" value="ECO:0007669"/>
    <property type="project" value="UniProtKB-UniRule"/>
</dbReference>
<dbReference type="KEGG" id="caqa:MICH65_0396"/>
<dbReference type="RefSeq" id="WP_161931761.1">
    <property type="nucleotide sequence ID" value="NZ_CP047901.1"/>
</dbReference>
<dbReference type="Proteomes" id="UP000463983">
    <property type="component" value="Chromosome"/>
</dbReference>
<feature type="transmembrane region" description="Helical" evidence="7">
    <location>
        <begin position="44"/>
        <end position="62"/>
    </location>
</feature>
<dbReference type="GO" id="GO:0008961">
    <property type="term" value="F:phosphatidylglycerol-prolipoprotein diacylglyceryl transferase activity"/>
    <property type="evidence" value="ECO:0007669"/>
    <property type="project" value="UniProtKB-UniRule"/>
</dbReference>
<evidence type="ECO:0000313" key="9">
    <source>
        <dbReference type="Proteomes" id="UP000463983"/>
    </source>
</evidence>
<dbReference type="GO" id="GO:0005886">
    <property type="term" value="C:plasma membrane"/>
    <property type="evidence" value="ECO:0007669"/>
    <property type="project" value="UniProtKB-SubCell"/>
</dbReference>
<organism evidence="8 9">
    <name type="scientific">Candidatus Chazhemtobacterium aquaticus</name>
    <dbReference type="NCBI Taxonomy" id="2715735"/>
    <lineage>
        <taxon>Bacteria</taxon>
        <taxon>Candidatus Chazhemtobacteraceae</taxon>
        <taxon>Candidatus Chazhemtobacterium</taxon>
    </lineage>
</organism>
<gene>
    <name evidence="7" type="primary">lgt</name>
    <name evidence="8" type="ORF">MICH65_0396</name>
</gene>
<evidence type="ECO:0000256" key="4">
    <source>
        <dbReference type="ARBA" id="ARBA00022692"/>
    </source>
</evidence>
<feature type="binding site" evidence="7">
    <location>
        <position position="130"/>
    </location>
    <ligand>
        <name>a 1,2-diacyl-sn-glycero-3-phospho-(1'-sn-glycerol)</name>
        <dbReference type="ChEBI" id="CHEBI:64716"/>
    </ligand>
</feature>
<accession>A0A857N5H0</accession>
<dbReference type="PANTHER" id="PTHR30589">
    <property type="entry name" value="PROLIPOPROTEIN DIACYLGLYCERYL TRANSFERASE"/>
    <property type="match status" value="1"/>
</dbReference>
<evidence type="ECO:0000256" key="7">
    <source>
        <dbReference type="HAMAP-Rule" id="MF_01147"/>
    </source>
</evidence>
<comment type="function">
    <text evidence="7">Catalyzes the transfer of the diacylglyceryl group from phosphatidylglycerol to the sulfhydryl group of the N-terminal cysteine of a prolipoprotein, the first step in the formation of mature lipoproteins.</text>
</comment>
<keyword evidence="6 7" id="KW-0472">Membrane</keyword>
<dbReference type="AlphaFoldDB" id="A0A857N5H0"/>
<dbReference type="EC" id="2.5.1.145" evidence="7"/>
<evidence type="ECO:0000256" key="3">
    <source>
        <dbReference type="ARBA" id="ARBA00022679"/>
    </source>
</evidence>
<comment type="similarity">
    <text evidence="1 7">Belongs to the Lgt family.</text>
</comment>
<evidence type="ECO:0000256" key="1">
    <source>
        <dbReference type="ARBA" id="ARBA00007150"/>
    </source>
</evidence>
<sequence>MIELGELRLNGYGLLIGLGIWLATEVSVWSGKKEGIKKEVIEKGFWWVVGGGLIGARLYHVVDYWEIYGKNWIEILMVWRGGLGIWGAIGGGGVGLLWFYLKNKDRLGLDLFRLLDVAVVGVPLAQAIGRWGNYINGELYGKVTNLPWGIKVMGVEGKVHPLFLYESGLNLGLFALLIWVLIRQKGEGAGGRVAGTYLIGYGLTRFFLESLRPEEIVWQIGEMAVAQVVAGVAVLTGIVLVKRGARRGEELPAGKN</sequence>